<comment type="pathway">
    <text evidence="1">Antibiotic biosynthesis; vancomycin biosynthesis.</text>
</comment>
<dbReference type="EMBL" id="JAVREJ010000001">
    <property type="protein sequence ID" value="MDT0348110.1"/>
    <property type="molecule type" value="Genomic_DNA"/>
</dbReference>
<sequence>MRLQLLTAGSRGDVEPFAALARAAQDRGHEVRLGLPDHSDVDVSGFDTASLGVDFARLIAEQGVSPLAAFRGMRAVMRTLLVTAVRQTLEYVPDLVVAHPKVLSAPLAARRLGIPYVMAAPTPVVTPTRAFPAPGVLPFSLGPLNRATYVAAAAGSRMFAAELADAARTAGVEPVRRMPEADATLIPISEHLVPRPPDWPANVQLTGPWIGRRIATPDPEVEAFIAGGTFLYAGLGSMATGDPVARASTIVRAARDAGLRVLVATGWGGLVLPAASAGSDVLAVRTVDHAAVLPHAQVALHHGGAGTVHAVARAGVPSVVVPFLADQPFWAGVLHRRGIAPPAIRPRRLTTARLRHALDEAGGMRDASAAVGRAMAGENGTDRALGLLEALVR</sequence>
<dbReference type="InterPro" id="IPR050426">
    <property type="entry name" value="Glycosyltransferase_28"/>
</dbReference>
<feature type="domain" description="Glycosyltransferase family 28 N-terminal" evidence="3">
    <location>
        <begin position="5"/>
        <end position="117"/>
    </location>
</feature>
<dbReference type="Pfam" id="PF06722">
    <property type="entry name" value="EryCIII-like_C"/>
    <property type="match status" value="1"/>
</dbReference>
<dbReference type="InterPro" id="IPR002213">
    <property type="entry name" value="UDP_glucos_trans"/>
</dbReference>
<dbReference type="SUPFAM" id="SSF53756">
    <property type="entry name" value="UDP-Glycosyltransferase/glycogen phosphorylase"/>
    <property type="match status" value="1"/>
</dbReference>
<accession>A0ABU2N2H0</accession>
<dbReference type="CDD" id="cd03784">
    <property type="entry name" value="GT1_Gtf-like"/>
    <property type="match status" value="1"/>
</dbReference>
<dbReference type="RefSeq" id="WP_311554009.1">
    <property type="nucleotide sequence ID" value="NZ_JAVREJ010000001.1"/>
</dbReference>
<feature type="domain" description="Erythromycin biosynthesis protein CIII-like C-terminal" evidence="4">
    <location>
        <begin position="283"/>
        <end position="371"/>
    </location>
</feature>
<dbReference type="InterPro" id="IPR010610">
    <property type="entry name" value="EryCIII-like_C"/>
</dbReference>
<organism evidence="5 6">
    <name type="scientific">Pseudonocardia charpentierae</name>
    <dbReference type="NCBI Taxonomy" id="3075545"/>
    <lineage>
        <taxon>Bacteria</taxon>
        <taxon>Bacillati</taxon>
        <taxon>Actinomycetota</taxon>
        <taxon>Actinomycetes</taxon>
        <taxon>Pseudonocardiales</taxon>
        <taxon>Pseudonocardiaceae</taxon>
        <taxon>Pseudonocardia</taxon>
    </lineage>
</organism>
<name>A0ABU2N2H0_9PSEU</name>
<keyword evidence="6" id="KW-1185">Reference proteome</keyword>
<gene>
    <name evidence="5" type="ORF">RM445_01050</name>
</gene>
<dbReference type="PANTHER" id="PTHR48050">
    <property type="entry name" value="STEROL 3-BETA-GLUCOSYLTRANSFERASE"/>
    <property type="match status" value="1"/>
</dbReference>
<dbReference type="Proteomes" id="UP001183202">
    <property type="component" value="Unassembled WGS sequence"/>
</dbReference>
<evidence type="ECO:0000313" key="6">
    <source>
        <dbReference type="Proteomes" id="UP001183202"/>
    </source>
</evidence>
<evidence type="ECO:0000259" key="3">
    <source>
        <dbReference type="Pfam" id="PF03033"/>
    </source>
</evidence>
<reference evidence="6" key="1">
    <citation type="submission" date="2023-07" db="EMBL/GenBank/DDBJ databases">
        <title>30 novel species of actinomycetes from the DSMZ collection.</title>
        <authorList>
            <person name="Nouioui I."/>
        </authorList>
    </citation>
    <scope>NUCLEOTIDE SEQUENCE [LARGE SCALE GENOMIC DNA]</scope>
    <source>
        <strain evidence="6">DSM 45834</strain>
    </source>
</reference>
<proteinExistence type="predicted"/>
<evidence type="ECO:0000313" key="5">
    <source>
        <dbReference type="EMBL" id="MDT0348110.1"/>
    </source>
</evidence>
<protein>
    <submittedName>
        <fullName evidence="5">Glycosyltransferase</fullName>
    </submittedName>
</protein>
<comment type="caution">
    <text evidence="5">The sequence shown here is derived from an EMBL/GenBank/DDBJ whole genome shotgun (WGS) entry which is preliminary data.</text>
</comment>
<evidence type="ECO:0000256" key="1">
    <source>
        <dbReference type="ARBA" id="ARBA00004660"/>
    </source>
</evidence>
<dbReference type="Pfam" id="PF03033">
    <property type="entry name" value="Glyco_transf_28"/>
    <property type="match status" value="1"/>
</dbReference>
<dbReference type="PANTHER" id="PTHR48050:SF13">
    <property type="entry name" value="STEROL 3-BETA-GLUCOSYLTRANSFERASE UGT80A2"/>
    <property type="match status" value="1"/>
</dbReference>
<dbReference type="InterPro" id="IPR004276">
    <property type="entry name" value="GlycoTrans_28_N"/>
</dbReference>
<dbReference type="Gene3D" id="3.40.50.2000">
    <property type="entry name" value="Glycogen Phosphorylase B"/>
    <property type="match status" value="2"/>
</dbReference>
<keyword evidence="2" id="KW-0045">Antibiotic biosynthesis</keyword>
<evidence type="ECO:0000256" key="2">
    <source>
        <dbReference type="ARBA" id="ARBA00023194"/>
    </source>
</evidence>
<evidence type="ECO:0000259" key="4">
    <source>
        <dbReference type="Pfam" id="PF06722"/>
    </source>
</evidence>